<sequence>MSDNLEDLYPLSPLQQGLLFHVLQSPGTGLYLNQLSCELRGPQEISTFIEAWRQVTEAYPILRTALVWDDVDEPLQVVLREVELPLVREDWRGVPPSELEARLSTWLEEDRRRGFELDTPPLMRLALLRTGDTTYRFVFSHHHILLDGWSVPLLIRQVFVVYESLVRGHSPRVEPSRPYRDYIEWIQSRGLEDSERFWRRSLAGFFEPNELGRGFPVAGEGARPGRASRRLHLSAAATEALVSFARQHGLTVNTVVQGAWALLVGHYSGREDVVFGTTVSGRPPELPGVEGMVGLFINTLPVRVRLTPDEPLVAWLGALQAWLLEMRQHEHSPLVKVQRWSEVPAGTPLFETLLVFENYPVDAALSTPLPSLEVRDVRSVETDHHPLTLVAVPGRELRLELSHEARFDGAYVERMLARLGHLLESMAARPGQRLGELSPVSGEEARRLREWGTPRAEVPRPEALHRLFERQVARTPDAEALVFGSQRLTYAELEARANQLAHHLLGQGVTAESRVVVCLERSPELIIAMFGVLKAGGAYVPLDPSWPAARLQSIREDSGAVLVLAQERTAAWLEGTGARGVLLDVERETLARESRSAPEVEVDAGQLAYIIYTSGSTGRPKGVLVEHRGVRNTIASAARWWAAGPGKRFLQFASASFDASAFDIFSTLLSGATLVMAPRESILPGAGLLRLLREERVTGAMLTPSVLEATPVEALPELESLLVAGEACSPRLPARWGPGRRFGNVYGPTEVSICCTIAECSPDAPVTPLGPPLAGTTAYVLDARLRPVAPGVRGELYVGGAGVTRGYLGRPELTAERYIPDPFSGEAGARLYRTGDVVRWMPDGQLEFLGRADQQVKLRGFRIELGEIETALRTLESVGEAVVVLRPGPQEGSRLVGYVVAAAGKPAPSGRDLRERLRERLPEYMVPSDIVVLEALPLTTSGKVDRRALPEPERTRDVALAYEPPRTPAERTLAEVWAQVLGHERVGIHDEFFELGGDSILAIQIISRAAQAGVHVTARQLFAHPTVARLAAVAGSAPVVVAEQGRVTGPVVLTPIQRWFLEQESPAPHHYNQALLFSLREPLDAGLLEQALQHLRLHHDALRLRFTRDGGGWRQENGGPEGRLSLERVDLSGREPGERLAALEAHAARVQSSLNLEEGTLARAVLYDLGAGEPGRLLLTIHHLAVDGVSWRVLLTDLLTAWSQLRAGGSVSLPPKTTSFQQWAERLETYAQTEAVQAQAAYWLGLPWERVSRLPVDVPGGEDTVGTSGVVRVELGAEETRALLQEVPRAWRARVEEVLLTALVESFRGWTGAPALLVDLEGHGREDVLEGVDVSRTVGWFTSLYPVVLEAGDGRVPESGLKAVKEALRRVPQRGLGFGLLRHLSREGGLAARLRALPPAEVAFNYLGQLDNVLPPESPLALASDFVGPTQEPRARRSHRLVVNAIISGGCLQVSWTYGERIHRRETVESLSRGFLASVRALLGRCAAEDGASVLTPSDFPLAPLEQPALDVLVARVARDGARGRRNLEDLYPLSPLQQGMLFHVLQAAGGGVYFNQLATELRGTLDLSAFTRAWRQVVEVHPILRTATFWEGVDVPLQGVFREVELPLVQEDWRGVPAAEQDARFARWLDADRERGFSLSTPPLVRLALLRTGDAAYRFVFSHHHLLLDGWSVPIVVRQVFALYDQLTRGVEPRVEPSRPYRDYIAWLQGRGLEESERFWRHSLEGFSEPTELGRSPGHPADAGRRSRQVHLSESATEALNAFARQHGLTVNTVVQGAWALLLGHHAGTRDVVFGTTVSGRPPELPGVEQMVGLFINTLPVRVRFSPDEPLVEWLRRNQTWLMEMRQHEHSPLVKVQRWSEVPAGTPLFESLMIFENYPVDTALATSLPALEVRDTRSLEVDHHPLTLISSPGRELPLHLSYDGARFDGAHVEGMLRQLRHLLESMVARPGSRLGELSLVDDTARGVLRQWSGADVRAYAPELLHQSFERWARTAPEAEAIRFAGERITYGELDARANQLAHHLRSQGVGAEARVVLCLERSPELIIAMLGVLKAGGAYVPLDPSWPAARLQSILEDSGAVLVLAQERTVGWLEGTGVRRVLLDVERERLAREPRTAPAVALEPGQLAYVIYTSGSTGKPKGVLVEHQSASNTVKGTRWAWAIGPDKRVLQFASASFDVSVFEIHGALSDGACLVMAPREALMPGADLLRVLREERVTTAVLTPSVLEVTPVEALPALESMMVAGEACGPRLPARWGVGRRFVNAYGPTEVSIYATAAECPPGSPVVPIGRPLAGATAYVLDAELKPVAPGVRGELYIGGAGVTRGYLGRPELTAERFIPDPFGAAPGARLYRTGDVVRWLPDGQLEFFGRSDDQVKLRGFRIELGEVAAALREQPRVRDAVALVRQYGPGDQRLVAYVVPEAGGPVPSSREWRERLRERLPEYMIPGAFVVLDALPYTTSGKLDRRALPAPERARDTAATPSVAPRTPVEQSLAEVWARVLGHEHVGIHDDFFELGGDSILAIQIISRAAQAGVHVTARQLFSHTTVAQLAAVAGSAPGVVAEQGLVTGPVVLTPTQHWFLEQESPAPHHYNQALLFSLGEPLDAGLLERALQHLYLHHDALRMRFTRHGGGWRQENAGGEGRFSLERVDLSGLAPGERGAALEAHAARVQSSLNLEEGRLARAVLFGMGVGEPGRLLLVIHHLVVDGVSWRVLLTDLLTAWHQLREGRAVQLSPKTTSFRQWAERLEAWAGTPAAHEEAGYWLGLPWERVARLPVDLPGGDDTMASSRQVGMELDAEETRTLLHEVPRAWRTRVEEVLLTALAESFRRWTGAPVLLVDLEGHGREDMLEGVDVSRTVGWFTSLFPVVLGTADGAPPEAGLVSVKETLRRLPRRGVGFGVLRYLSRVPGLRALPDAEVSFNYLGQLDHVLPEGAPVSMASESVGPTWSGGTRRRHLIDVGAIVSQGRLQLSWTYSETVHQRSTIEALARDFLGALRTLIARCTREDAGGFTPSDFPLAALGHRELDSLVERVTRGEARPRRNIEDVYALSPLQQGLLFHVLRDTSAGVYLNQMSWAVHGELDVTAVAQAWRETVARHAQLRTAFFWDGLETPVQVVLRDVPFPLHSEDWREVPASEHAARLAAWVEADRRRGFELERAPLMRLALLRTGERVWHFVWSYSHLLLDGWSVPRVMGEVFHRYGALSRGEVLSLPEPRPYRDFIDWLRRRDLEASEAFWRRSLAGFTSPTRVGADRGAPPEGGPVRREWHARLGPEATEAFRAFSRRHQVTLGTCIQGAWALLLRHHAGEDDVVFGCTMSGRPGSLPGVEEMVGLFINTLPVRVRVPRGKAVGEWLRELQAWLVEMRQYDYTPLVEVQRWGEVPQGTPLFETLAVVENYPMDAAAGAQVALEIRDVRGHELDTFPLTLIAETNEEVRLHLFHDERRIDGADAERMLGHLLTLLARMVEDAGRPVVELSPLDEAERGRVLREWNATAVAREGGEGLAALFEARVRRAPEALAVVMGAERLTYGELDSRANQVAHRLRRMGVGPDVCVGLCVERSLELVVGLWGILKAGGAYVPLDPAYPPERLRYMVADSGAGVVVTAGEAAQGLVGPGVRLLRLDADAEAPGAWPETPVVGGAGPEHLAYAIYTSGSTGQPRAVMVRQGAVVNLIEALHREVYASLEPARRVSVNGSVSFDTSVKQLFQLLKGHVLDLTPEEVRFDGEALREYLERQRVDVFDCTPSQLLLLVETGWLEETSRAVTLLIGGEAISEALWRRLGAAWRVRAFNVYGPTECTVDATVCLIGGVHERPVLGRPIDNVRLYILDGHGRPVGVGVAGELYIGGAGLARGYLGRPDVTAERFVPDGFGSEPGARLYRTGDRARWRVDGTVEFLGRVDFQVKLRGYRIELGEVEAVLREQPDVRDAVAVVREYGPGDQRLVAYVVAGAEVDGAALRSVLAARLPEAWVPAAVMGLPSFPLTPSGKVDRQALPLPGGLSRGEGFVPPRTETEQRLAELWAATLGVERVGATDSFFALGGHSLLATRLVSRVRSAFAVELPLRAVFDSPTLDALARRVEAAPRRAARLLAPPPLVRRSEEEVPLSFAQQRLWFLDRLQPGSAAYNIPYAVRLTGALDVPALERGLAALLQRHEVLRTTFGEVEGRPVARVEARGAVSLGRVDLSGLPGETREERVHQLAEREARESFSLAHGPLWRTTLLRLAPEEHVLLMTMHHIVTDGWSMGVFVRELAALYGAASRGEPSPLAELPVQYADYARWQREWLQGEALEAQLAYWREHLAGSPPVLNLPLDKPRPEEPAFRGGVHTFVVPEAVVEPLREMGRREGCSLFMVLLGGFQVLLGRWSGQEDIVVGSPVAGRTRAEVEGLIGFFVNTLVLRTRVGGAPTFREVLGRVREVALGAYAHQDVPFEKLVEELRPVRDVRHTPLFQVMFSLQNQPRERLELPGLTLTPLEAVTGGAKFDLSLFFEEEAGGGLRGLFDYDASLFEEGTVARWASDLVALLEAVARQPEVSLPRLLGEGPVPTRTPAALPAQPLRASPGYVRPEEPVALELAALWSELLRVERVGLHDNFFELGGHSLLATQLVARVKQRLGVELPLRALFEAADLGALAERIQSRAGAFGADEGNRVTLQAEGAGTPFFWVHPVGGNVLCYAELARRLGTGRPFHALRATGLDGREAPLTRVEDMARRYVEQVRAVQTEGPYLLGGWSLGGTVAFEMARQLRRQGQEVELLVLLDSFAPSETRVPEGDEALLFAGFAADLARSAGYESPLTPESFENLSAEERLRALWSHAVEARWLPGGTRLEEVRAVVDVVRANLQAVSRYMPEPSAGRVVLLRARDARRGSERDPTHGWGGLVLSGLTVEEVPGDHHGVLRPPHVEHLAAHLERLLR</sequence>
<dbReference type="InterPro" id="IPR010071">
    <property type="entry name" value="AA_adenyl_dom"/>
</dbReference>
<feature type="domain" description="Carrier" evidence="7">
    <location>
        <begin position="4562"/>
        <end position="4637"/>
    </location>
</feature>
<dbReference type="PROSITE" id="PS00455">
    <property type="entry name" value="AMP_BINDING"/>
    <property type="match status" value="2"/>
</dbReference>
<dbReference type="EMBL" id="MPIN01000011">
    <property type="protein sequence ID" value="OJH36225.1"/>
    <property type="molecule type" value="Genomic_DNA"/>
</dbReference>
<evidence type="ECO:0000259" key="7">
    <source>
        <dbReference type="PROSITE" id="PS50075"/>
    </source>
</evidence>
<dbReference type="STRING" id="83449.BON30_34260"/>
<name>A0A1L9B1T5_9BACT</name>
<dbReference type="SUPFAM" id="SSF47336">
    <property type="entry name" value="ACP-like"/>
    <property type="match status" value="4"/>
</dbReference>
<dbReference type="NCBIfam" id="TIGR01720">
    <property type="entry name" value="NRPS-para261"/>
    <property type="match status" value="2"/>
</dbReference>
<dbReference type="Gene3D" id="2.30.38.10">
    <property type="entry name" value="Luciferase, Domain 3"/>
    <property type="match status" value="3"/>
</dbReference>
<evidence type="ECO:0000256" key="4">
    <source>
        <dbReference type="ARBA" id="ARBA00022553"/>
    </source>
</evidence>
<organism evidence="8 9">
    <name type="scientific">Cystobacter ferrugineus</name>
    <dbReference type="NCBI Taxonomy" id="83449"/>
    <lineage>
        <taxon>Bacteria</taxon>
        <taxon>Pseudomonadati</taxon>
        <taxon>Myxococcota</taxon>
        <taxon>Myxococcia</taxon>
        <taxon>Myxococcales</taxon>
        <taxon>Cystobacterineae</taxon>
        <taxon>Archangiaceae</taxon>
        <taxon>Cystobacter</taxon>
    </lineage>
</organism>
<dbReference type="SUPFAM" id="SSF53474">
    <property type="entry name" value="alpha/beta-Hydrolases"/>
    <property type="match status" value="1"/>
</dbReference>
<dbReference type="NCBIfam" id="NF003417">
    <property type="entry name" value="PRK04813.1"/>
    <property type="match status" value="3"/>
</dbReference>
<dbReference type="Gene3D" id="3.30.559.30">
    <property type="entry name" value="Nonribosomal peptide synthetase, condensation domain"/>
    <property type="match status" value="6"/>
</dbReference>
<evidence type="ECO:0000256" key="5">
    <source>
        <dbReference type="ARBA" id="ARBA00022737"/>
    </source>
</evidence>
<dbReference type="OrthoDB" id="5349841at2"/>
<dbReference type="GO" id="GO:0044550">
    <property type="term" value="P:secondary metabolite biosynthetic process"/>
    <property type="evidence" value="ECO:0007669"/>
    <property type="project" value="UniProtKB-ARBA"/>
</dbReference>
<feature type="domain" description="Carrier" evidence="7">
    <location>
        <begin position="964"/>
        <end position="1038"/>
    </location>
</feature>
<dbReference type="InterPro" id="IPR009081">
    <property type="entry name" value="PP-bd_ACP"/>
</dbReference>
<dbReference type="InterPro" id="IPR025110">
    <property type="entry name" value="AMP-bd_C"/>
</dbReference>
<feature type="region of interest" description="Disordered" evidence="6">
    <location>
        <begin position="2467"/>
        <end position="2488"/>
    </location>
</feature>
<dbReference type="GO" id="GO:0031177">
    <property type="term" value="F:phosphopantetheine binding"/>
    <property type="evidence" value="ECO:0007669"/>
    <property type="project" value="InterPro"/>
</dbReference>
<dbReference type="Gene3D" id="3.30.559.10">
    <property type="entry name" value="Chloramphenicol acetyltransferase-like domain"/>
    <property type="match status" value="6"/>
</dbReference>
<reference evidence="9" key="1">
    <citation type="submission" date="2016-11" db="EMBL/GenBank/DDBJ databases">
        <authorList>
            <person name="Shukria A."/>
            <person name="Stevens D.C."/>
        </authorList>
    </citation>
    <scope>NUCLEOTIDE SEQUENCE [LARGE SCALE GENOMIC DNA]</scope>
    <source>
        <strain evidence="9">Cbfe23</strain>
    </source>
</reference>
<dbReference type="InterPro" id="IPR000873">
    <property type="entry name" value="AMP-dep_synth/lig_dom"/>
</dbReference>
<feature type="domain" description="Carrier" evidence="7">
    <location>
        <begin position="2486"/>
        <end position="2560"/>
    </location>
</feature>
<dbReference type="FunFam" id="3.30.559.30:FF:000001">
    <property type="entry name" value="Non-ribosomal peptide synthetase"/>
    <property type="match status" value="1"/>
</dbReference>
<dbReference type="Pfam" id="PF00501">
    <property type="entry name" value="AMP-binding"/>
    <property type="match status" value="3"/>
</dbReference>
<comment type="similarity">
    <text evidence="2">Belongs to the ATP-dependent AMP-binding enzyme family.</text>
</comment>
<dbReference type="FunFam" id="3.40.50.12780:FF:000012">
    <property type="entry name" value="Non-ribosomal peptide synthetase"/>
    <property type="match status" value="2"/>
</dbReference>
<dbReference type="NCBIfam" id="NF004282">
    <property type="entry name" value="PRK05691.1"/>
    <property type="match status" value="8"/>
</dbReference>
<dbReference type="Gene3D" id="3.40.50.980">
    <property type="match status" value="6"/>
</dbReference>
<dbReference type="InterPro" id="IPR045851">
    <property type="entry name" value="AMP-bd_C_sf"/>
</dbReference>
<feature type="domain" description="Carrier" evidence="7">
    <location>
        <begin position="4007"/>
        <end position="4082"/>
    </location>
</feature>
<dbReference type="FunFam" id="3.30.559.10:FF:000012">
    <property type="entry name" value="Non-ribosomal peptide synthetase"/>
    <property type="match status" value="1"/>
</dbReference>
<keyword evidence="9" id="KW-1185">Reference proteome</keyword>
<dbReference type="GO" id="GO:0003824">
    <property type="term" value="F:catalytic activity"/>
    <property type="evidence" value="ECO:0007669"/>
    <property type="project" value="InterPro"/>
</dbReference>
<evidence type="ECO:0000256" key="2">
    <source>
        <dbReference type="ARBA" id="ARBA00006432"/>
    </source>
</evidence>
<dbReference type="InterPro" id="IPR020806">
    <property type="entry name" value="PKS_PP-bd"/>
</dbReference>
<dbReference type="Gene3D" id="3.40.50.1820">
    <property type="entry name" value="alpha/beta hydrolase"/>
    <property type="match status" value="1"/>
</dbReference>
<dbReference type="SUPFAM" id="SSF56801">
    <property type="entry name" value="Acetyl-CoA synthetase-like"/>
    <property type="match status" value="3"/>
</dbReference>
<dbReference type="GO" id="GO:0043041">
    <property type="term" value="P:amino acid activation for nonribosomal peptide biosynthetic process"/>
    <property type="evidence" value="ECO:0007669"/>
    <property type="project" value="TreeGrafter"/>
</dbReference>
<dbReference type="PANTHER" id="PTHR45527:SF1">
    <property type="entry name" value="FATTY ACID SYNTHASE"/>
    <property type="match status" value="1"/>
</dbReference>
<dbReference type="InterPro" id="IPR023213">
    <property type="entry name" value="CAT-like_dom_sf"/>
</dbReference>
<proteinExistence type="inferred from homology"/>
<dbReference type="RefSeq" id="WP_071902718.1">
    <property type="nucleotide sequence ID" value="NZ_MPIN01000011.1"/>
</dbReference>
<dbReference type="Pfam" id="PF13193">
    <property type="entry name" value="AMP-binding_C"/>
    <property type="match status" value="3"/>
</dbReference>
<dbReference type="PROSITE" id="PS00012">
    <property type="entry name" value="PHOSPHOPANTETHEINE"/>
    <property type="match status" value="4"/>
</dbReference>
<protein>
    <recommendedName>
        <fullName evidence="7">Carrier domain-containing protein</fullName>
    </recommendedName>
</protein>
<dbReference type="InterPro" id="IPR020802">
    <property type="entry name" value="TesA-like"/>
</dbReference>
<dbReference type="InterPro" id="IPR010060">
    <property type="entry name" value="NRPS_synth"/>
</dbReference>
<dbReference type="InterPro" id="IPR029058">
    <property type="entry name" value="AB_hydrolase_fold"/>
</dbReference>
<dbReference type="InterPro" id="IPR036736">
    <property type="entry name" value="ACP-like_sf"/>
</dbReference>
<keyword evidence="5" id="KW-0677">Repeat</keyword>
<dbReference type="Gene3D" id="1.10.1200.10">
    <property type="entry name" value="ACP-like"/>
    <property type="match status" value="4"/>
</dbReference>
<dbReference type="CDD" id="cd19543">
    <property type="entry name" value="DCL_NRPS"/>
    <property type="match status" value="3"/>
</dbReference>
<feature type="compositionally biased region" description="Basic and acidic residues" evidence="6">
    <location>
        <begin position="2467"/>
        <end position="2478"/>
    </location>
</feature>
<dbReference type="SUPFAM" id="SSF52777">
    <property type="entry name" value="CoA-dependent acyltransferases"/>
    <property type="match status" value="12"/>
</dbReference>
<dbReference type="CDD" id="cd19531">
    <property type="entry name" value="LCL_NRPS-like"/>
    <property type="match status" value="1"/>
</dbReference>
<gene>
    <name evidence="8" type="ORF">BON30_34260</name>
</gene>
<dbReference type="SMART" id="SM00824">
    <property type="entry name" value="PKS_TE"/>
    <property type="match status" value="1"/>
</dbReference>
<evidence type="ECO:0000256" key="1">
    <source>
        <dbReference type="ARBA" id="ARBA00001957"/>
    </source>
</evidence>
<comment type="caution">
    <text evidence="8">The sequence shown here is derived from an EMBL/GenBank/DDBJ whole genome shotgun (WGS) entry which is preliminary data.</text>
</comment>
<dbReference type="NCBIfam" id="TIGR01733">
    <property type="entry name" value="AA-adenyl-dom"/>
    <property type="match status" value="3"/>
</dbReference>
<comment type="cofactor">
    <cofactor evidence="1">
        <name>pantetheine 4'-phosphate</name>
        <dbReference type="ChEBI" id="CHEBI:47942"/>
    </cofactor>
</comment>
<evidence type="ECO:0000313" key="9">
    <source>
        <dbReference type="Proteomes" id="UP000182229"/>
    </source>
</evidence>
<dbReference type="Pfam" id="PF00668">
    <property type="entry name" value="Condensation"/>
    <property type="match status" value="6"/>
</dbReference>
<dbReference type="InterPro" id="IPR006162">
    <property type="entry name" value="Ppantetheine_attach_site"/>
</dbReference>
<dbReference type="InterPro" id="IPR020845">
    <property type="entry name" value="AMP-binding_CS"/>
</dbReference>
<dbReference type="Gene3D" id="3.30.300.30">
    <property type="match status" value="3"/>
</dbReference>
<dbReference type="FunFam" id="3.30.300.30:FF:000010">
    <property type="entry name" value="Enterobactin synthetase component F"/>
    <property type="match status" value="2"/>
</dbReference>
<dbReference type="Pfam" id="PF00975">
    <property type="entry name" value="Thioesterase"/>
    <property type="match status" value="1"/>
</dbReference>
<dbReference type="PROSITE" id="PS50075">
    <property type="entry name" value="CARRIER"/>
    <property type="match status" value="4"/>
</dbReference>
<dbReference type="FunFam" id="1.10.1200.10:FF:000005">
    <property type="entry name" value="Nonribosomal peptide synthetase 1"/>
    <property type="match status" value="4"/>
</dbReference>
<accession>A0A1L9B1T5</accession>
<keyword evidence="3" id="KW-0596">Phosphopantetheine</keyword>
<dbReference type="Proteomes" id="UP000182229">
    <property type="component" value="Unassembled WGS sequence"/>
</dbReference>
<dbReference type="GO" id="GO:0005737">
    <property type="term" value="C:cytoplasm"/>
    <property type="evidence" value="ECO:0007669"/>
    <property type="project" value="TreeGrafter"/>
</dbReference>
<dbReference type="FunFam" id="2.30.38.10:FF:000001">
    <property type="entry name" value="Non-ribosomal peptide synthetase PvdI"/>
    <property type="match status" value="3"/>
</dbReference>
<evidence type="ECO:0000256" key="6">
    <source>
        <dbReference type="SAM" id="MobiDB-lite"/>
    </source>
</evidence>
<dbReference type="CDD" id="cd05930">
    <property type="entry name" value="A_NRPS"/>
    <property type="match status" value="2"/>
</dbReference>
<dbReference type="CDD" id="cd19534">
    <property type="entry name" value="E_NRPS"/>
    <property type="match status" value="2"/>
</dbReference>
<keyword evidence="4" id="KW-0597">Phosphoprotein</keyword>
<evidence type="ECO:0000313" key="8">
    <source>
        <dbReference type="EMBL" id="OJH36225.1"/>
    </source>
</evidence>
<dbReference type="InterPro" id="IPR001031">
    <property type="entry name" value="Thioesterase"/>
</dbReference>
<dbReference type="Pfam" id="PF00550">
    <property type="entry name" value="PP-binding"/>
    <property type="match status" value="4"/>
</dbReference>
<reference evidence="8 9" key="2">
    <citation type="submission" date="2016-12" db="EMBL/GenBank/DDBJ databases">
        <title>Draft Genome Sequence of Cystobacter ferrugineus Strain Cbfe23.</title>
        <authorList>
            <person name="Akbar S."/>
            <person name="Dowd S.E."/>
            <person name="Stevens D.C."/>
        </authorList>
    </citation>
    <scope>NUCLEOTIDE SEQUENCE [LARGE SCALE GENOMIC DNA]</scope>
    <source>
        <strain evidence="8 9">Cbfe23</strain>
    </source>
</reference>
<dbReference type="PANTHER" id="PTHR45527">
    <property type="entry name" value="NONRIBOSOMAL PEPTIDE SYNTHETASE"/>
    <property type="match status" value="1"/>
</dbReference>
<evidence type="ECO:0000256" key="3">
    <source>
        <dbReference type="ARBA" id="ARBA00022450"/>
    </source>
</evidence>
<dbReference type="SMART" id="SM00823">
    <property type="entry name" value="PKS_PP"/>
    <property type="match status" value="4"/>
</dbReference>
<dbReference type="InterPro" id="IPR001242">
    <property type="entry name" value="Condensation_dom"/>
</dbReference>
<dbReference type="FunFam" id="3.40.50.980:FF:000001">
    <property type="entry name" value="Non-ribosomal peptide synthetase"/>
    <property type="match status" value="3"/>
</dbReference>